<keyword evidence="2" id="KW-1277">Toxin-antitoxin system</keyword>
<evidence type="ECO:0000313" key="12">
    <source>
        <dbReference type="Proteomes" id="UP000035425"/>
    </source>
</evidence>
<dbReference type="Gene3D" id="3.30.460.10">
    <property type="entry name" value="Beta Polymerase, domain 2"/>
    <property type="match status" value="1"/>
</dbReference>
<dbReference type="Pfam" id="PF01909">
    <property type="entry name" value="NTP_transf_2"/>
    <property type="match status" value="1"/>
</dbReference>
<dbReference type="InterPro" id="IPR002934">
    <property type="entry name" value="Polymerase_NTP_transf_dom"/>
</dbReference>
<keyword evidence="7" id="KW-0067">ATP-binding</keyword>
<dbReference type="SUPFAM" id="SSF81301">
    <property type="entry name" value="Nucleotidyltransferase"/>
    <property type="match status" value="1"/>
</dbReference>
<evidence type="ECO:0000256" key="6">
    <source>
        <dbReference type="ARBA" id="ARBA00022741"/>
    </source>
</evidence>
<sequence>MTSPTTEARALRAVIIRHRPQVQDVLDRYGARNPRLFGSVARGDATAASDLDVLVDLDPTGGNPLMRLAGIAEELTALLGVRVDVVAEPLLREPVAATARACLVPL</sequence>
<evidence type="ECO:0000256" key="8">
    <source>
        <dbReference type="ARBA" id="ARBA00022842"/>
    </source>
</evidence>
<dbReference type="InterPro" id="IPR043519">
    <property type="entry name" value="NT_sf"/>
</dbReference>
<evidence type="ECO:0000256" key="4">
    <source>
        <dbReference type="ARBA" id="ARBA00022695"/>
    </source>
</evidence>
<dbReference type="PANTHER" id="PTHR33571">
    <property type="entry name" value="SSL8005 PROTEIN"/>
    <property type="match status" value="1"/>
</dbReference>
<feature type="domain" description="Polymerase nucleotidyl transferase" evidence="10">
    <location>
        <begin position="35"/>
        <end position="90"/>
    </location>
</feature>
<keyword evidence="4" id="KW-0548">Nucleotidyltransferase</keyword>
<dbReference type="InterPro" id="IPR052038">
    <property type="entry name" value="Type-VII_TA_antitoxin"/>
</dbReference>
<keyword evidence="5" id="KW-0479">Metal-binding</keyword>
<comment type="cofactor">
    <cofactor evidence="1">
        <name>Mg(2+)</name>
        <dbReference type="ChEBI" id="CHEBI:18420"/>
    </cofactor>
</comment>
<accession>A0ABR5F1T2</accession>
<evidence type="ECO:0000259" key="10">
    <source>
        <dbReference type="Pfam" id="PF01909"/>
    </source>
</evidence>
<dbReference type="RefSeq" id="WP_047223995.1">
    <property type="nucleotide sequence ID" value="NZ_JWIO01000028.1"/>
</dbReference>
<evidence type="ECO:0000256" key="7">
    <source>
        <dbReference type="ARBA" id="ARBA00022840"/>
    </source>
</evidence>
<comment type="similarity">
    <text evidence="9">Belongs to the MntA antitoxin family.</text>
</comment>
<dbReference type="PANTHER" id="PTHR33571:SF12">
    <property type="entry name" value="BSL3053 PROTEIN"/>
    <property type="match status" value="1"/>
</dbReference>
<name>A0ABR5F1T2_9ACTN</name>
<keyword evidence="8" id="KW-0460">Magnesium</keyword>
<evidence type="ECO:0000256" key="1">
    <source>
        <dbReference type="ARBA" id="ARBA00001946"/>
    </source>
</evidence>
<evidence type="ECO:0000256" key="5">
    <source>
        <dbReference type="ARBA" id="ARBA00022723"/>
    </source>
</evidence>
<gene>
    <name evidence="11" type="ORF">FrCorBMG51_16870</name>
</gene>
<evidence type="ECO:0000256" key="9">
    <source>
        <dbReference type="ARBA" id="ARBA00038276"/>
    </source>
</evidence>
<evidence type="ECO:0000256" key="2">
    <source>
        <dbReference type="ARBA" id="ARBA00022649"/>
    </source>
</evidence>
<dbReference type="CDD" id="cd05403">
    <property type="entry name" value="NT_KNTase_like"/>
    <property type="match status" value="1"/>
</dbReference>
<evidence type="ECO:0000256" key="3">
    <source>
        <dbReference type="ARBA" id="ARBA00022679"/>
    </source>
</evidence>
<keyword evidence="12" id="KW-1185">Reference proteome</keyword>
<evidence type="ECO:0000313" key="11">
    <source>
        <dbReference type="EMBL" id="KLL10647.1"/>
    </source>
</evidence>
<comment type="caution">
    <text evidence="11">The sequence shown here is derived from an EMBL/GenBank/DDBJ whole genome shotgun (WGS) entry which is preliminary data.</text>
</comment>
<reference evidence="11 12" key="1">
    <citation type="submission" date="2014-12" db="EMBL/GenBank/DDBJ databases">
        <title>Frankia sp. BMG5.1 draft genome.</title>
        <authorList>
            <person name="Gtari M."/>
            <person name="Ghodhbane-Gtari F."/>
            <person name="Nouioui I."/>
            <person name="Ktari A."/>
            <person name="Hezbri K."/>
            <person name="Mimouni W."/>
            <person name="Sbissi I."/>
            <person name="Ayari A."/>
            <person name="Yamanaka T."/>
            <person name="Normand P."/>
            <person name="Tisa L.S."/>
            <person name="Boudabous A."/>
        </authorList>
    </citation>
    <scope>NUCLEOTIDE SEQUENCE [LARGE SCALE GENOMIC DNA]</scope>
    <source>
        <strain evidence="11 12">BMG5.1</strain>
    </source>
</reference>
<keyword evidence="6" id="KW-0547">Nucleotide-binding</keyword>
<dbReference type="Proteomes" id="UP000035425">
    <property type="component" value="Unassembled WGS sequence"/>
</dbReference>
<organism evidence="11 12">
    <name type="scientific">Protofrankia coriariae</name>
    <dbReference type="NCBI Taxonomy" id="1562887"/>
    <lineage>
        <taxon>Bacteria</taxon>
        <taxon>Bacillati</taxon>
        <taxon>Actinomycetota</taxon>
        <taxon>Actinomycetes</taxon>
        <taxon>Frankiales</taxon>
        <taxon>Frankiaceae</taxon>
        <taxon>Protofrankia</taxon>
    </lineage>
</organism>
<dbReference type="EMBL" id="JWIO01000028">
    <property type="protein sequence ID" value="KLL10647.1"/>
    <property type="molecule type" value="Genomic_DNA"/>
</dbReference>
<keyword evidence="3" id="KW-0808">Transferase</keyword>
<proteinExistence type="inferred from homology"/>
<protein>
    <submittedName>
        <fullName evidence="11">Nucleotidyltransferase</fullName>
    </submittedName>
</protein>